<dbReference type="PANTHER" id="PTHR30193">
    <property type="entry name" value="ABC TRANSPORTER PERMEASE PROTEIN"/>
    <property type="match status" value="1"/>
</dbReference>
<keyword evidence="3" id="KW-1003">Cell membrane</keyword>
<keyword evidence="6 7" id="KW-0472">Membrane</keyword>
<dbReference type="AlphaFoldDB" id="A0A179BCS2"/>
<dbReference type="GO" id="GO:0055085">
    <property type="term" value="P:transmembrane transport"/>
    <property type="evidence" value="ECO:0007669"/>
    <property type="project" value="InterPro"/>
</dbReference>
<comment type="caution">
    <text evidence="9">The sequence shown here is derived from an EMBL/GenBank/DDBJ whole genome shotgun (WGS) entry which is preliminary data.</text>
</comment>
<dbReference type="InterPro" id="IPR035906">
    <property type="entry name" value="MetI-like_sf"/>
</dbReference>
<dbReference type="EMBL" id="LWBS01000439">
    <property type="protein sequence ID" value="OAP89190.1"/>
    <property type="molecule type" value="Genomic_DNA"/>
</dbReference>
<evidence type="ECO:0000256" key="2">
    <source>
        <dbReference type="ARBA" id="ARBA00022448"/>
    </source>
</evidence>
<dbReference type="InterPro" id="IPR000515">
    <property type="entry name" value="MetI-like"/>
</dbReference>
<proteinExistence type="inferred from homology"/>
<dbReference type="PROSITE" id="PS50928">
    <property type="entry name" value="ABC_TM1"/>
    <property type="match status" value="1"/>
</dbReference>
<dbReference type="GO" id="GO:0005886">
    <property type="term" value="C:plasma membrane"/>
    <property type="evidence" value="ECO:0007669"/>
    <property type="project" value="UniProtKB-SubCell"/>
</dbReference>
<keyword evidence="5 7" id="KW-1133">Transmembrane helix</keyword>
<dbReference type="Pfam" id="PF00528">
    <property type="entry name" value="BPD_transp_1"/>
    <property type="match status" value="1"/>
</dbReference>
<keyword evidence="4 7" id="KW-0812">Transmembrane</keyword>
<sequence length="299" mass="33505">MSLRQSTHDPRVQALILLVPALAIYAVFALYPMFNVVILSFQKWNGLDPNRQFVGVANYSAIFTKDPVFWVAFRNTVIWTVMSLIFPPMVGLLLALSLNQKIFGRNGLRAIFYLPVIIAPIAVATMWKWMYDPFFGLFSQLLTSWGMQGWIKDWLGNRDIALYSVFVAYLWQTVGFSMVLFLAGLQNVSQTLVEAARIDGAGRWAVFKHVTLPALRPTITIVLVLSVISSLKAFDIVYGLTGGGPAQSTQMLALWAFTQAMQIFDFGRGAAISVVLLLITMAVVIPYLQWTQKHEEVES</sequence>
<evidence type="ECO:0000259" key="8">
    <source>
        <dbReference type="PROSITE" id="PS50928"/>
    </source>
</evidence>
<organism evidence="9">
    <name type="scientific">Rhizobium leguminosarum</name>
    <dbReference type="NCBI Taxonomy" id="384"/>
    <lineage>
        <taxon>Bacteria</taxon>
        <taxon>Pseudomonadati</taxon>
        <taxon>Pseudomonadota</taxon>
        <taxon>Alphaproteobacteria</taxon>
        <taxon>Hyphomicrobiales</taxon>
        <taxon>Rhizobiaceae</taxon>
        <taxon>Rhizobium/Agrobacterium group</taxon>
        <taxon>Rhizobium</taxon>
    </lineage>
</organism>
<feature type="transmembrane region" description="Helical" evidence="7">
    <location>
        <begin position="77"/>
        <end position="98"/>
    </location>
</feature>
<dbReference type="eggNOG" id="COG1175">
    <property type="taxonomic scope" value="Bacteria"/>
</dbReference>
<accession>A0A179BCS2</accession>
<feature type="transmembrane region" description="Helical" evidence="7">
    <location>
        <begin position="269"/>
        <end position="290"/>
    </location>
</feature>
<reference evidence="9" key="1">
    <citation type="submission" date="2016-04" db="EMBL/GenBank/DDBJ databases">
        <title>Fast-growing isolate from the root nodules of Vavilovia formosa.</title>
        <authorList>
            <person name="Kimeklis A."/>
            <person name="Safronova V."/>
            <person name="Belimov A."/>
            <person name="Andronov E."/>
        </authorList>
    </citation>
    <scope>NUCLEOTIDE SEQUENCE [LARGE SCALE GENOMIC DNA]</scope>
    <source>
        <strain evidence="9">Vaf-46</strain>
    </source>
</reference>
<dbReference type="SUPFAM" id="SSF161098">
    <property type="entry name" value="MetI-like"/>
    <property type="match status" value="1"/>
</dbReference>
<name>A0A179BCS2_RHILE</name>
<feature type="domain" description="ABC transmembrane type-1" evidence="8">
    <location>
        <begin position="73"/>
        <end position="287"/>
    </location>
</feature>
<keyword evidence="2 7" id="KW-0813">Transport</keyword>
<dbReference type="CDD" id="cd06261">
    <property type="entry name" value="TM_PBP2"/>
    <property type="match status" value="1"/>
</dbReference>
<dbReference type="PANTHER" id="PTHR30193:SF37">
    <property type="entry name" value="INNER MEMBRANE ABC TRANSPORTER PERMEASE PROTEIN YCJO"/>
    <property type="match status" value="1"/>
</dbReference>
<comment type="subcellular location">
    <subcellularLocation>
        <location evidence="1 7">Cell membrane</location>
        <topology evidence="1 7">Multi-pass membrane protein</topology>
    </subcellularLocation>
</comment>
<evidence type="ECO:0000256" key="3">
    <source>
        <dbReference type="ARBA" id="ARBA00022475"/>
    </source>
</evidence>
<evidence type="ECO:0000313" key="9">
    <source>
        <dbReference type="EMBL" id="OAP89190.1"/>
    </source>
</evidence>
<dbReference type="InterPro" id="IPR051393">
    <property type="entry name" value="ABC_transporter_permease"/>
</dbReference>
<gene>
    <name evidence="9" type="ORF">A4U53_06985</name>
</gene>
<feature type="transmembrane region" description="Helical" evidence="7">
    <location>
        <begin position="160"/>
        <end position="185"/>
    </location>
</feature>
<dbReference type="Gene3D" id="1.10.3720.10">
    <property type="entry name" value="MetI-like"/>
    <property type="match status" value="1"/>
</dbReference>
<feature type="transmembrane region" description="Helical" evidence="7">
    <location>
        <begin position="12"/>
        <end position="34"/>
    </location>
</feature>
<feature type="transmembrane region" description="Helical" evidence="7">
    <location>
        <begin position="110"/>
        <end position="130"/>
    </location>
</feature>
<evidence type="ECO:0000256" key="5">
    <source>
        <dbReference type="ARBA" id="ARBA00022989"/>
    </source>
</evidence>
<evidence type="ECO:0000256" key="7">
    <source>
        <dbReference type="RuleBase" id="RU363032"/>
    </source>
</evidence>
<comment type="similarity">
    <text evidence="7">Belongs to the binding-protein-dependent transport system permease family.</text>
</comment>
<evidence type="ECO:0000256" key="4">
    <source>
        <dbReference type="ARBA" id="ARBA00022692"/>
    </source>
</evidence>
<protein>
    <submittedName>
        <fullName evidence="9">ABC transporter permease</fullName>
    </submittedName>
</protein>
<evidence type="ECO:0000256" key="6">
    <source>
        <dbReference type="ARBA" id="ARBA00023136"/>
    </source>
</evidence>
<evidence type="ECO:0000256" key="1">
    <source>
        <dbReference type="ARBA" id="ARBA00004651"/>
    </source>
</evidence>